<organism evidence="2 3">
    <name type="scientific">Taphrina deformans (strain PYCC 5710 / ATCC 11124 / CBS 356.35 / IMI 108563 / JCM 9778 / NBRC 8474)</name>
    <name type="common">Peach leaf curl fungus</name>
    <name type="synonym">Lalaria deformans</name>
    <dbReference type="NCBI Taxonomy" id="1097556"/>
    <lineage>
        <taxon>Eukaryota</taxon>
        <taxon>Fungi</taxon>
        <taxon>Dikarya</taxon>
        <taxon>Ascomycota</taxon>
        <taxon>Taphrinomycotina</taxon>
        <taxon>Taphrinomycetes</taxon>
        <taxon>Taphrinales</taxon>
        <taxon>Taphrinaceae</taxon>
        <taxon>Taphrina</taxon>
    </lineage>
</organism>
<reference evidence="2 3" key="1">
    <citation type="journal article" date="2013" name="MBio">
        <title>Genome sequencing of the plant pathogen Taphrina deformans, the causal agent of peach leaf curl.</title>
        <authorList>
            <person name="Cisse O.H."/>
            <person name="Almeida J.M.G.C.F."/>
            <person name="Fonseca A."/>
            <person name="Kumar A.A."/>
            <person name="Salojaervi J."/>
            <person name="Overmyer K."/>
            <person name="Hauser P.M."/>
            <person name="Pagni M."/>
        </authorList>
    </citation>
    <scope>NUCLEOTIDE SEQUENCE [LARGE SCALE GENOMIC DNA]</scope>
    <source>
        <strain evidence="3">PYCC 5710 / ATCC 11124 / CBS 356.35 / IMI 108563 / JCM 9778 / NBRC 8474</strain>
    </source>
</reference>
<protein>
    <submittedName>
        <fullName evidence="2">3-dehydroshikimate dehydratase</fullName>
    </submittedName>
</protein>
<dbReference type="InterPro" id="IPR013022">
    <property type="entry name" value="Xyl_isomerase-like_TIM-brl"/>
</dbReference>
<sequence>MTKFENLDKIPLCYATPSLGMHDSHTLPKKIDAIARAGYAALEMGMPDLFAFAGIESDGEEDFPKLQSAAERAGQLCRDAKVQVLVLQPHSQFEGYTDTETRRRKFERAERWLRLMKPLGCTMLQVGSNDDKSTSSDFNVIAKDLRELSDLAKTYGVRVAYEPWCWGAHVNTWKHCYDVMKRVDRDNFGLNLDTFQIAGREWADPANPDGLLSTTDRDARFKASLEELASVVKADEIFFLQISDAYRKHITPDHPDWTETTPEAREILSHSYRPLPYDASRPGYLPVKEVTDAILRTGFRGWFSYEVFLDEMKEEDFDLVKFAKLGMTSHEKLMQACQES</sequence>
<dbReference type="AlphaFoldDB" id="R4XBH5"/>
<dbReference type="PANTHER" id="PTHR12110:SF56">
    <property type="entry name" value="DEHYDRATASE, PUTATIVE (AFU_ORTHOLOGUE AFUA_6G08740)-RELATED"/>
    <property type="match status" value="1"/>
</dbReference>
<dbReference type="Pfam" id="PF01261">
    <property type="entry name" value="AP_endonuc_2"/>
    <property type="match status" value="1"/>
</dbReference>
<keyword evidence="3" id="KW-1185">Reference proteome</keyword>
<dbReference type="InterPro" id="IPR036237">
    <property type="entry name" value="Xyl_isomerase-like_sf"/>
</dbReference>
<dbReference type="STRING" id="1097556.R4XBH5"/>
<comment type="caution">
    <text evidence="2">The sequence shown here is derived from an EMBL/GenBank/DDBJ whole genome shotgun (WGS) entry which is preliminary data.</text>
</comment>
<dbReference type="OrthoDB" id="5360893at2759"/>
<dbReference type="Proteomes" id="UP000013776">
    <property type="component" value="Unassembled WGS sequence"/>
</dbReference>
<dbReference type="PANTHER" id="PTHR12110">
    <property type="entry name" value="HYDROXYPYRUVATE ISOMERASE"/>
    <property type="match status" value="1"/>
</dbReference>
<feature type="domain" description="Xylose isomerase-like TIM barrel" evidence="1">
    <location>
        <begin position="31"/>
        <end position="311"/>
    </location>
</feature>
<proteinExistence type="predicted"/>
<dbReference type="Gene3D" id="3.20.20.150">
    <property type="entry name" value="Divalent-metal-dependent TIM barrel enzymes"/>
    <property type="match status" value="1"/>
</dbReference>
<dbReference type="VEuPathDB" id="FungiDB:TAPDE_003380"/>
<evidence type="ECO:0000313" key="2">
    <source>
        <dbReference type="EMBL" id="CCG83214.1"/>
    </source>
</evidence>
<dbReference type="InterPro" id="IPR050312">
    <property type="entry name" value="IolE/XylAMocC-like"/>
</dbReference>
<dbReference type="SUPFAM" id="SSF51658">
    <property type="entry name" value="Xylose isomerase-like"/>
    <property type="match status" value="1"/>
</dbReference>
<accession>R4XBH5</accession>
<evidence type="ECO:0000259" key="1">
    <source>
        <dbReference type="Pfam" id="PF01261"/>
    </source>
</evidence>
<dbReference type="EMBL" id="CAHR02000130">
    <property type="protein sequence ID" value="CCG83214.1"/>
    <property type="molecule type" value="Genomic_DNA"/>
</dbReference>
<name>R4XBH5_TAPDE</name>
<gene>
    <name evidence="2" type="ORF">TAPDE_003380</name>
</gene>
<evidence type="ECO:0000313" key="3">
    <source>
        <dbReference type="Proteomes" id="UP000013776"/>
    </source>
</evidence>
<dbReference type="eggNOG" id="ENOG502QW0W">
    <property type="taxonomic scope" value="Eukaryota"/>
</dbReference>